<evidence type="ECO:0000313" key="1">
    <source>
        <dbReference type="EMBL" id="PQK15659.1"/>
    </source>
</evidence>
<dbReference type="OrthoDB" id="4860911at2759"/>
<protein>
    <submittedName>
        <fullName evidence="1">Uncharacterized protein</fullName>
    </submittedName>
</protein>
<dbReference type="EMBL" id="JRHA01000005">
    <property type="protein sequence ID" value="PQK15659.1"/>
    <property type="molecule type" value="Genomic_DNA"/>
</dbReference>
<proteinExistence type="predicted"/>
<comment type="caution">
    <text evidence="1">The sequence shown here is derived from an EMBL/GenBank/DDBJ whole genome shotgun (WGS) entry which is preliminary data.</text>
</comment>
<sequence>MSTANQQLFNVHTWHDLEDAAPPPYEKKERLPPSYHELKRADRHAATGWKGSLRRMFPVERRFETVTLGKSLPSARRTTATGIGSVVVCFGSCCR</sequence>
<dbReference type="Proteomes" id="UP000237441">
    <property type="component" value="Unassembled WGS sequence"/>
</dbReference>
<dbReference type="AlphaFoldDB" id="A0A2S7YI75"/>
<organism evidence="1 2">
    <name type="scientific">Beauveria bassiana</name>
    <name type="common">White muscardine disease fungus</name>
    <name type="synonym">Tritirachium shiotae</name>
    <dbReference type="NCBI Taxonomy" id="176275"/>
    <lineage>
        <taxon>Eukaryota</taxon>
        <taxon>Fungi</taxon>
        <taxon>Dikarya</taxon>
        <taxon>Ascomycota</taxon>
        <taxon>Pezizomycotina</taxon>
        <taxon>Sordariomycetes</taxon>
        <taxon>Hypocreomycetidae</taxon>
        <taxon>Hypocreales</taxon>
        <taxon>Cordycipitaceae</taxon>
        <taxon>Beauveria</taxon>
    </lineage>
</organism>
<evidence type="ECO:0000313" key="2">
    <source>
        <dbReference type="Proteomes" id="UP000237441"/>
    </source>
</evidence>
<accession>A0A2S7YI75</accession>
<reference evidence="1 2" key="1">
    <citation type="submission" date="2016-07" db="EMBL/GenBank/DDBJ databases">
        <title>Comparative genomics of the entomopathogenic fungus Beauveria bassiana.</title>
        <authorList>
            <person name="Valero Jimenez C.A."/>
            <person name="Zwaan B.J."/>
            <person name="Van Kan J.A."/>
            <person name="Takken W."/>
            <person name="Debets A.J."/>
            <person name="Schoustra S.E."/>
            <person name="Koenraadt C.J."/>
        </authorList>
    </citation>
    <scope>NUCLEOTIDE SEQUENCE [LARGE SCALE GENOMIC DNA]</scope>
    <source>
        <strain evidence="1 2">ARSEF 8028</strain>
    </source>
</reference>
<gene>
    <name evidence="1" type="ORF">BB8028_0005g11710</name>
</gene>
<name>A0A2S7YI75_BEABA</name>